<feature type="compositionally biased region" description="Basic and acidic residues" evidence="1">
    <location>
        <begin position="199"/>
        <end position="218"/>
    </location>
</feature>
<dbReference type="Proteomes" id="UP000266841">
    <property type="component" value="Unassembled WGS sequence"/>
</dbReference>
<evidence type="ECO:0000256" key="1">
    <source>
        <dbReference type="SAM" id="MobiDB-lite"/>
    </source>
</evidence>
<sequence length="410" mass="44487">SLGVPHQLRQTPAWFFPFPTLHAAGSRGPPRGADGGESHLDPACFKTQSMACLSWSFGVRWYSTDASADYRRDVTACSMRCKPLRVPLYRVLSPQADPKELKLGKARVTRATNGQIRRTGGERKPAHPRPPSQASGPKTDRDEDEEAREAAITTNRGQERSQRSFRPGRSHKQKHIRIFSRRRPGNSNGGAVSGPKRATAHDTIRRERSKIPPREGKRGGHRGKPGTLHAAPPFAAFVLCRRRGRGGRPQGRRWGSPGPGSGPPPAVERSAPVMPDESPRATRISPPSAPPPPVPGAGARCRPTGHTCGEADAGREADPGLRGSGRDPGAVHFGGPGPDILTVPGGRSGAGRPDLPDDRDVSRRRRVLVGRRTDLRRQGRTPVRVVRHTPVLQALQVQQLRPPAQLLRIP</sequence>
<feature type="region of interest" description="Disordered" evidence="1">
    <location>
        <begin position="244"/>
        <end position="365"/>
    </location>
</feature>
<protein>
    <submittedName>
        <fullName evidence="2">Uncharacterized protein</fullName>
    </submittedName>
</protein>
<gene>
    <name evidence="2" type="ORF">THAOC_05969</name>
</gene>
<name>K0TM88_THAOC</name>
<evidence type="ECO:0000313" key="2">
    <source>
        <dbReference type="EMBL" id="EJK72497.1"/>
    </source>
</evidence>
<proteinExistence type="predicted"/>
<keyword evidence="3" id="KW-1185">Reference proteome</keyword>
<comment type="caution">
    <text evidence="2">The sequence shown here is derived from an EMBL/GenBank/DDBJ whole genome shotgun (WGS) entry which is preliminary data.</text>
</comment>
<dbReference type="AlphaFoldDB" id="K0TM88"/>
<feature type="compositionally biased region" description="Basic residues" evidence="1">
    <location>
        <begin position="166"/>
        <end position="184"/>
    </location>
</feature>
<organism evidence="2 3">
    <name type="scientific">Thalassiosira oceanica</name>
    <name type="common">Marine diatom</name>
    <dbReference type="NCBI Taxonomy" id="159749"/>
    <lineage>
        <taxon>Eukaryota</taxon>
        <taxon>Sar</taxon>
        <taxon>Stramenopiles</taxon>
        <taxon>Ochrophyta</taxon>
        <taxon>Bacillariophyta</taxon>
        <taxon>Coscinodiscophyceae</taxon>
        <taxon>Thalassiosirophycidae</taxon>
        <taxon>Thalassiosirales</taxon>
        <taxon>Thalassiosiraceae</taxon>
        <taxon>Thalassiosira</taxon>
    </lineage>
</organism>
<feature type="region of interest" description="Disordered" evidence="1">
    <location>
        <begin position="100"/>
        <end position="232"/>
    </location>
</feature>
<reference evidence="2 3" key="1">
    <citation type="journal article" date="2012" name="Genome Biol.">
        <title>Genome and low-iron response of an oceanic diatom adapted to chronic iron limitation.</title>
        <authorList>
            <person name="Lommer M."/>
            <person name="Specht M."/>
            <person name="Roy A.S."/>
            <person name="Kraemer L."/>
            <person name="Andreson R."/>
            <person name="Gutowska M.A."/>
            <person name="Wolf J."/>
            <person name="Bergner S.V."/>
            <person name="Schilhabel M.B."/>
            <person name="Klostermeier U.C."/>
            <person name="Beiko R.G."/>
            <person name="Rosenstiel P."/>
            <person name="Hippler M."/>
            <person name="Laroche J."/>
        </authorList>
    </citation>
    <scope>NUCLEOTIDE SEQUENCE [LARGE SCALE GENOMIC DNA]</scope>
    <source>
        <strain evidence="2 3">CCMP1005</strain>
    </source>
</reference>
<accession>K0TM88</accession>
<dbReference type="EMBL" id="AGNL01005741">
    <property type="protein sequence ID" value="EJK72497.1"/>
    <property type="molecule type" value="Genomic_DNA"/>
</dbReference>
<evidence type="ECO:0000313" key="3">
    <source>
        <dbReference type="Proteomes" id="UP000266841"/>
    </source>
</evidence>
<feature type="non-terminal residue" evidence="2">
    <location>
        <position position="1"/>
    </location>
</feature>